<dbReference type="Gene3D" id="3.40.228.10">
    <property type="entry name" value="Dimethylsulfoxide Reductase, domain 2"/>
    <property type="match status" value="1"/>
</dbReference>
<dbReference type="GO" id="GO:0016020">
    <property type="term" value="C:membrane"/>
    <property type="evidence" value="ECO:0007669"/>
    <property type="project" value="TreeGrafter"/>
</dbReference>
<dbReference type="GO" id="GO:0030151">
    <property type="term" value="F:molybdenum ion binding"/>
    <property type="evidence" value="ECO:0007669"/>
    <property type="project" value="InterPro"/>
</dbReference>
<organism evidence="12 13">
    <name type="scientific">Ekhidna lutea</name>
    <dbReference type="NCBI Taxonomy" id="447679"/>
    <lineage>
        <taxon>Bacteria</taxon>
        <taxon>Pseudomonadati</taxon>
        <taxon>Bacteroidota</taxon>
        <taxon>Cytophagia</taxon>
        <taxon>Cytophagales</taxon>
        <taxon>Reichenbachiellaceae</taxon>
        <taxon>Ekhidna</taxon>
    </lineage>
</organism>
<keyword evidence="8" id="KW-0408">Iron</keyword>
<dbReference type="AlphaFoldDB" id="A0A239MA14"/>
<evidence type="ECO:0000313" key="13">
    <source>
        <dbReference type="Proteomes" id="UP000198393"/>
    </source>
</evidence>
<dbReference type="InterPro" id="IPR041953">
    <property type="entry name" value="YdeP_MopB"/>
</dbReference>
<proteinExistence type="inferred from homology"/>
<evidence type="ECO:0000259" key="10">
    <source>
        <dbReference type="Pfam" id="PF00384"/>
    </source>
</evidence>
<keyword evidence="7" id="KW-0560">Oxidoreductase</keyword>
<dbReference type="Gene3D" id="3.40.50.740">
    <property type="match status" value="1"/>
</dbReference>
<dbReference type="Proteomes" id="UP000198393">
    <property type="component" value="Unassembled WGS sequence"/>
</dbReference>
<keyword evidence="5" id="KW-0500">Molybdenum</keyword>
<keyword evidence="9" id="KW-0411">Iron-sulfur</keyword>
<keyword evidence="4" id="KW-0004">4Fe-4S</keyword>
<dbReference type="InterPro" id="IPR009010">
    <property type="entry name" value="Asp_de-COase-like_dom_sf"/>
</dbReference>
<dbReference type="GO" id="GO:0051539">
    <property type="term" value="F:4 iron, 4 sulfur cluster binding"/>
    <property type="evidence" value="ECO:0007669"/>
    <property type="project" value="UniProtKB-KW"/>
</dbReference>
<dbReference type="Pfam" id="PF01568">
    <property type="entry name" value="Molydop_binding"/>
    <property type="match status" value="1"/>
</dbReference>
<dbReference type="InterPro" id="IPR037951">
    <property type="entry name" value="MopB_CT_YdeP"/>
</dbReference>
<dbReference type="InterPro" id="IPR006656">
    <property type="entry name" value="Mopterin_OxRdtase"/>
</dbReference>
<dbReference type="GO" id="GO:0045333">
    <property type="term" value="P:cellular respiration"/>
    <property type="evidence" value="ECO:0007669"/>
    <property type="project" value="UniProtKB-ARBA"/>
</dbReference>
<evidence type="ECO:0000256" key="6">
    <source>
        <dbReference type="ARBA" id="ARBA00022723"/>
    </source>
</evidence>
<dbReference type="PANTHER" id="PTHR43105:SF4">
    <property type="entry name" value="PROTEIN YDEP"/>
    <property type="match status" value="1"/>
</dbReference>
<evidence type="ECO:0000256" key="7">
    <source>
        <dbReference type="ARBA" id="ARBA00023002"/>
    </source>
</evidence>
<dbReference type="InterPro" id="IPR006657">
    <property type="entry name" value="MoPterin_dinucl-bd_dom"/>
</dbReference>
<dbReference type="Pfam" id="PF00384">
    <property type="entry name" value="Molybdopterin"/>
    <property type="match status" value="1"/>
</dbReference>
<feature type="domain" description="Molybdopterin oxidoreductase" evidence="10">
    <location>
        <begin position="155"/>
        <end position="528"/>
    </location>
</feature>
<comment type="cofactor">
    <cofactor evidence="2">
        <name>[4Fe-4S] cluster</name>
        <dbReference type="ChEBI" id="CHEBI:49883"/>
    </cofactor>
</comment>
<dbReference type="EMBL" id="FZPD01000008">
    <property type="protein sequence ID" value="SNT39596.1"/>
    <property type="molecule type" value="Genomic_DNA"/>
</dbReference>
<dbReference type="CDD" id="cd02787">
    <property type="entry name" value="MopB_CT_ydeP"/>
    <property type="match status" value="1"/>
</dbReference>
<dbReference type="PIRSF" id="PIRSF000144">
    <property type="entry name" value="CbbBc"/>
    <property type="match status" value="1"/>
</dbReference>
<dbReference type="PANTHER" id="PTHR43105">
    <property type="entry name" value="RESPIRATORY NITRATE REDUCTASE"/>
    <property type="match status" value="1"/>
</dbReference>
<comment type="similarity">
    <text evidence="3">Belongs to the prokaryotic molybdopterin-containing oxidoreductase family.</text>
</comment>
<dbReference type="InterPro" id="IPR050123">
    <property type="entry name" value="Prok_molybdopt-oxidoreductase"/>
</dbReference>
<evidence type="ECO:0000256" key="9">
    <source>
        <dbReference type="ARBA" id="ARBA00023014"/>
    </source>
</evidence>
<dbReference type="SUPFAM" id="SSF50692">
    <property type="entry name" value="ADC-like"/>
    <property type="match status" value="1"/>
</dbReference>
<evidence type="ECO:0000256" key="1">
    <source>
        <dbReference type="ARBA" id="ARBA00001942"/>
    </source>
</evidence>
<protein>
    <submittedName>
        <fullName evidence="12">Oxidoreductase alpha (Molybdopterin) subunit</fullName>
    </submittedName>
</protein>
<evidence type="ECO:0000256" key="4">
    <source>
        <dbReference type="ARBA" id="ARBA00022485"/>
    </source>
</evidence>
<reference evidence="12 13" key="1">
    <citation type="submission" date="2017-06" db="EMBL/GenBank/DDBJ databases">
        <authorList>
            <person name="Kim H.J."/>
            <person name="Triplett B.A."/>
        </authorList>
    </citation>
    <scope>NUCLEOTIDE SEQUENCE [LARGE SCALE GENOMIC DNA]</scope>
    <source>
        <strain evidence="12 13">DSM 19307</strain>
    </source>
</reference>
<dbReference type="NCBIfam" id="TIGR01701">
    <property type="entry name" value="Fdhalpha-like"/>
    <property type="match status" value="1"/>
</dbReference>
<keyword evidence="6" id="KW-0479">Metal-binding</keyword>
<dbReference type="GO" id="GO:0043546">
    <property type="term" value="F:molybdopterin cofactor binding"/>
    <property type="evidence" value="ECO:0007669"/>
    <property type="project" value="InterPro"/>
</dbReference>
<gene>
    <name evidence="12" type="ORF">SAMN05421640_3755</name>
</gene>
<dbReference type="CDD" id="cd02767">
    <property type="entry name" value="MopB_ydeP"/>
    <property type="match status" value="1"/>
</dbReference>
<name>A0A239MA14_EKHLU</name>
<sequence length="788" mass="87530">MLLFSSRKKEGNEKPWKYSIIYKEDVGNKPIISPQGFLSLSPMPAHNHLHIKDKPKVSVGPTSVANASRMILKAMPPWKALKLLSRLNQKKGIDCPGCAWPDPEKRSKVGEFCENGVKAIAEEAQHKLAGEAFFKQYTIESLRKQSDYWLGQQGRLSQPLIKKEGSPRYEPIEWNEAFNLIGDHLKSLPHPDEAVFYTSGRTSNEAAFLYQLFVRKFGTNNLPDCSNMCHESSGVGLTETLGIGKGSVTLEDFEHAEVILIFGQNPGTNHPRMLSSLEKAKRNDAKIIVINPLKEVALMKFKNPQKIKGWISKGTDIADLYLQIKINQDVALLKAWLKLLLVDERCLDRKFIAANTEGFEALKADLEQHSLDDLISQTGLSKEDVLLSSHWLAASKKIIACWAMGLTQHVNAVDNIREIVNLLLLKGSIGKKGAGTCPVRGHSNVQGDRTMGIWERPTKAWTDKLKDAFNFDPPESPGYNVVEAIEAMNQDKVKFFMALGGNLLPAAPDTLLTEQALKKCDLTVHISTKLNRTHLATGKTSLILPCLGRTDKHIQNGKEQVVTVENSMGVVHGSHGSLTPPSKHLKSEPEIVASIAAATLGNDDINWSGLIEDYDNIRDLIAKAIQGFENYNERLKNDNGFELPNGARKGEFNTPSKKAVFSINQLAESIPEGHKYVMMTIRSHDQFNTTIYGMDDRYRGIFGGRNVVFMNESDMKSEGLDKEDVVELSNHYGLERKVAGFTVVPYEIPQGCVATYFPEANPLVPLHLTARKSHTPASKSVGVNIRKL</sequence>
<evidence type="ECO:0000256" key="3">
    <source>
        <dbReference type="ARBA" id="ARBA00010312"/>
    </source>
</evidence>
<dbReference type="SUPFAM" id="SSF53706">
    <property type="entry name" value="Formate dehydrogenase/DMSO reductase, domains 1-3"/>
    <property type="match status" value="1"/>
</dbReference>
<evidence type="ECO:0000256" key="8">
    <source>
        <dbReference type="ARBA" id="ARBA00023004"/>
    </source>
</evidence>
<evidence type="ECO:0000256" key="5">
    <source>
        <dbReference type="ARBA" id="ARBA00022505"/>
    </source>
</evidence>
<evidence type="ECO:0000313" key="12">
    <source>
        <dbReference type="EMBL" id="SNT39596.1"/>
    </source>
</evidence>
<evidence type="ECO:0000259" key="11">
    <source>
        <dbReference type="Pfam" id="PF01568"/>
    </source>
</evidence>
<comment type="cofactor">
    <cofactor evidence="1">
        <name>Mo-bis(molybdopterin guanine dinucleotide)</name>
        <dbReference type="ChEBI" id="CHEBI:60539"/>
    </cofactor>
</comment>
<dbReference type="Gene3D" id="2.40.40.20">
    <property type="match status" value="1"/>
</dbReference>
<dbReference type="InterPro" id="IPR010046">
    <property type="entry name" value="Mopterin_OxRdtse_a_bac"/>
</dbReference>
<accession>A0A239MA14</accession>
<keyword evidence="13" id="KW-1185">Reference proteome</keyword>
<feature type="domain" description="Molybdopterin dinucleotide-binding" evidence="11">
    <location>
        <begin position="677"/>
        <end position="779"/>
    </location>
</feature>
<evidence type="ECO:0000256" key="2">
    <source>
        <dbReference type="ARBA" id="ARBA00001966"/>
    </source>
</evidence>
<dbReference type="GO" id="GO:0008863">
    <property type="term" value="F:formate dehydrogenase (NAD+) activity"/>
    <property type="evidence" value="ECO:0007669"/>
    <property type="project" value="InterPro"/>
</dbReference>